<proteinExistence type="predicted"/>
<dbReference type="CDD" id="cd14728">
    <property type="entry name" value="Ere-like"/>
    <property type="match status" value="1"/>
</dbReference>
<comment type="caution">
    <text evidence="1">The sequence shown here is derived from an EMBL/GenBank/DDBJ whole genome shotgun (WGS) entry which is preliminary data.</text>
</comment>
<accession>A0A368VVC5</accession>
<dbReference type="GO" id="GO:0046677">
    <property type="term" value="P:response to antibiotic"/>
    <property type="evidence" value="ECO:0007669"/>
    <property type="project" value="InterPro"/>
</dbReference>
<dbReference type="InterPro" id="IPR014622">
    <property type="entry name" value="UCP036794_erythomycin"/>
</dbReference>
<dbReference type="Proteomes" id="UP000253495">
    <property type="component" value="Unassembled WGS sequence"/>
</dbReference>
<dbReference type="PIRSF" id="PIRSF036794">
    <property type="entry name" value="UCP_erythr_ester"/>
    <property type="match status" value="1"/>
</dbReference>
<dbReference type="PANTHER" id="PTHR31299">
    <property type="entry name" value="ESTERASE, PUTATIVE (AFU_ORTHOLOGUE AFUA_1G05850)-RELATED"/>
    <property type="match status" value="1"/>
</dbReference>
<evidence type="ECO:0000313" key="1">
    <source>
        <dbReference type="EMBL" id="RCW45799.1"/>
    </source>
</evidence>
<dbReference type="Gene3D" id="3.30.1870.10">
    <property type="entry name" value="EreA-like, domain 2"/>
    <property type="match status" value="1"/>
</dbReference>
<gene>
    <name evidence="1" type="ORF">DFQ14_102100</name>
</gene>
<dbReference type="Gene3D" id="1.20.1440.30">
    <property type="entry name" value="Biosynthetic Protein domain"/>
    <property type="match status" value="1"/>
</dbReference>
<evidence type="ECO:0000313" key="2">
    <source>
        <dbReference type="Proteomes" id="UP000253495"/>
    </source>
</evidence>
<sequence>MSQDVADIAAAALPLRSEDDLDPLLERIGGSRIVLIGEATHGTSEFYRWRAALTRRLIAERGFSFVAVEGDWPDCHAVHCAVSGAAGSPEDPAEALRGFHRWPRWMWANAEVADFVRWLRAHNTARPGQQPVGFHGLDVYSLQDSLQSVLDYLREHAPEHVDTALAAFRCFEPYGEDPTAGPLVPLSCRQEVVALLRAVRERREQQSRDGLAPGFVAEQNAAVAEGAERYYRTMLGGGGDSWNVRDEHMVDTLDRLLQAYGTGAVVWEHNTHIGDAGATPMVSAGMTNVGRLVRERYGEGDAVLVGMGSYEGEVIAGRRWGATPQRFPVRPARPGSAEALMHEAVSGDDALFVFPPEQHQPDWQQQTLDHRAIGVVYGTEGGGYVPSVLGRRYDAFLHLDRTRALEPLHERETTAEEAETYPSGV</sequence>
<dbReference type="Gene3D" id="3.40.1660.10">
    <property type="entry name" value="EreA-like (biosynthetic domain)"/>
    <property type="match status" value="1"/>
</dbReference>
<dbReference type="SUPFAM" id="SSF159501">
    <property type="entry name" value="EreA/ChaN-like"/>
    <property type="match status" value="1"/>
</dbReference>
<dbReference type="InterPro" id="IPR007815">
    <property type="entry name" value="Emycin_Estase"/>
</dbReference>
<reference evidence="1 2" key="1">
    <citation type="submission" date="2018-07" db="EMBL/GenBank/DDBJ databases">
        <title>Genomic Encyclopedia of Type Strains, Phase III (KMG-III): the genomes of soil and plant-associated and newly described type strains.</title>
        <authorList>
            <person name="Whitman W."/>
        </authorList>
    </citation>
    <scope>NUCLEOTIDE SEQUENCE [LARGE SCALE GENOMIC DNA]</scope>
    <source>
        <strain evidence="1 2">CECT 8575</strain>
    </source>
</reference>
<name>A0A368VVC5_9ACTN</name>
<dbReference type="InterPro" id="IPR052036">
    <property type="entry name" value="Hydrolase/PRTase-associated"/>
</dbReference>
<dbReference type="EMBL" id="QPJC01000002">
    <property type="protein sequence ID" value="RCW45799.1"/>
    <property type="molecule type" value="Genomic_DNA"/>
</dbReference>
<protein>
    <submittedName>
        <fullName evidence="1">Erythromycin esterase-like protein</fullName>
    </submittedName>
</protein>
<dbReference type="OrthoDB" id="9810066at2"/>
<dbReference type="PANTHER" id="PTHR31299:SF0">
    <property type="entry name" value="ESTERASE, PUTATIVE (AFU_ORTHOLOGUE AFUA_1G05850)-RELATED"/>
    <property type="match status" value="1"/>
</dbReference>
<dbReference type="Pfam" id="PF05139">
    <property type="entry name" value="Erythro_esteras"/>
    <property type="match status" value="1"/>
</dbReference>
<dbReference type="RefSeq" id="WP_114451677.1">
    <property type="nucleotide sequence ID" value="NZ_QPJC01000002.1"/>
</dbReference>
<organism evidence="1 2">
    <name type="scientific">Halopolyspora algeriensis</name>
    <dbReference type="NCBI Taxonomy" id="1500506"/>
    <lineage>
        <taxon>Bacteria</taxon>
        <taxon>Bacillati</taxon>
        <taxon>Actinomycetota</taxon>
        <taxon>Actinomycetes</taxon>
        <taxon>Actinomycetes incertae sedis</taxon>
        <taxon>Halopolyspora</taxon>
    </lineage>
</organism>
<dbReference type="AlphaFoldDB" id="A0A368VVC5"/>
<keyword evidence="2" id="KW-1185">Reference proteome</keyword>